<organism evidence="3 4">
    <name type="scientific">Nephila pilipes</name>
    <name type="common">Giant wood spider</name>
    <name type="synonym">Nephila maculata</name>
    <dbReference type="NCBI Taxonomy" id="299642"/>
    <lineage>
        <taxon>Eukaryota</taxon>
        <taxon>Metazoa</taxon>
        <taxon>Ecdysozoa</taxon>
        <taxon>Arthropoda</taxon>
        <taxon>Chelicerata</taxon>
        <taxon>Arachnida</taxon>
        <taxon>Araneae</taxon>
        <taxon>Araneomorphae</taxon>
        <taxon>Entelegynae</taxon>
        <taxon>Araneoidea</taxon>
        <taxon>Nephilidae</taxon>
        <taxon>Nephila</taxon>
    </lineage>
</organism>
<dbReference type="AlphaFoldDB" id="A0A8X6MQP7"/>
<evidence type="ECO:0000313" key="4">
    <source>
        <dbReference type="Proteomes" id="UP000887013"/>
    </source>
</evidence>
<gene>
    <name evidence="3" type="primary">Tbc1d32</name>
    <name evidence="3" type="ORF">NPIL_321081</name>
</gene>
<evidence type="ECO:0000313" key="3">
    <source>
        <dbReference type="EMBL" id="GFS72696.1"/>
    </source>
</evidence>
<protein>
    <submittedName>
        <fullName evidence="3">Protein broad-minded</fullName>
    </submittedName>
</protein>
<dbReference type="Proteomes" id="UP000887013">
    <property type="component" value="Unassembled WGS sequence"/>
</dbReference>
<feature type="domain" description="BROMI middle region" evidence="1">
    <location>
        <begin position="178"/>
        <end position="430"/>
    </location>
</feature>
<keyword evidence="4" id="KW-1185">Reference proteome</keyword>
<dbReference type="Pfam" id="PF14961">
    <property type="entry name" value="BROMI"/>
    <property type="match status" value="1"/>
</dbReference>
<comment type="caution">
    <text evidence="3">The sequence shown here is derived from an EMBL/GenBank/DDBJ whole genome shotgun (WGS) entry which is preliminary data.</text>
</comment>
<evidence type="ECO:0000259" key="2">
    <source>
        <dbReference type="Pfam" id="PF23440"/>
    </source>
</evidence>
<accession>A0A8X6MQP7</accession>
<feature type="domain" description="BROMI C-terminal Rab TBC-like" evidence="2">
    <location>
        <begin position="791"/>
        <end position="888"/>
    </location>
</feature>
<dbReference type="Pfam" id="PF23440">
    <property type="entry name" value="BROMI_C"/>
    <property type="match status" value="2"/>
</dbReference>
<evidence type="ECO:0000259" key="1">
    <source>
        <dbReference type="Pfam" id="PF14961"/>
    </source>
</evidence>
<name>A0A8X6MQP7_NEPPI</name>
<dbReference type="EMBL" id="BMAW01001128">
    <property type="protein sequence ID" value="GFS72696.1"/>
    <property type="molecule type" value="Genomic_DNA"/>
</dbReference>
<proteinExistence type="predicted"/>
<sequence length="1180" mass="135037">MRMRTHTSTIRTLVPELAQLSHKNNCESAPNADEDPRIITITYRDDKKDITDTTRKIILKNMDFKTFVNKESFKAILLQHLKSQVKAKFHSTISKEVCAFVGKDESTSSDSIVTSVSTNILDSEKFVEFQDSFLGSINSLLEDEDKFIPKDNRHTSSSQCSSASSVNVSSIDFLRPDQFQNIVQSLISGTNAEKLEALGTLYRLPTLEHLMHHFSWSDVEKGLHESLASNIIFLKAESLKLYIKMLSCSEPKVVQESYLSLIKYFLQILLPSVNENSQKSDYVSQCRSAVEIISILNKFLQNISTHWLRYPQSLIENITIQSLSILSPNCNNSSTFPIWMCIAICDPEAKWLKSIMHGHVSRASLLEALQKDLNILNFAVGLCDKFYLEDNLILKENCCEKFHLVADVTHIICFLSHLLQYCEGRKIFSSEPSEKYLSSWISVLEIVMNSAHKLCCNACFNCCAIICDTLSKLWCHLWSNDSSITVNDAILILTSLLSVENSSSTNTLYFTMQCFCETLESFYNSAKSLEEESSVNNFVFLLLSQCVNHFTNHDLLEESSLMYLYNSSLIFMRKLFLIPSDLFLNSGFIKIILEWWTKIKALMGVKFLTNDSSINKKNREEIFCEMKQNILTVSINLLSKPVGINLCHDLLLYEESLNILLEKILGDIKSRNSICPCDVSILSCALNSTMSNKLVLNKTNVFRLSSIIWQFNDTNIDIMQNLEPLKCIFNGLLPSIFCDLASSEMMTFVDSKSEMNLFEYVLLFPNLSNETLISEDYEILALQVISLLSSSIHSICVLLVKFQIIDLLLDLQSQHISVDDEMVIDPISVLQNHILVKLYMIGGPNEKNLPEEMLQNNSDVYDWPFITEYPIPEIFLGLSSSDPDCEEDLINGDSITNNLSEKFLEFIRERENLSYPLVFQFLKSSIGTLQSELTFSLNNIVLDEVNLNLHEEELIGITLVERYGKYLNLIADKNYGELEKLLKASKYFIGSEKSTKLDIFVCSIFLMSYGDIETAWLFLQDFAKSYNSLFIWREYMIQVSEKSPHKHVTLPCAILEWCDIIIKKTFPSLFSAFEFHGLLPSVIFNYWTLQCYWNYLDFTEISHFVLLNVLFSGEFSLYFFASVLKHLYSFILQNAHNNDLFSLLIKNPILGFKICNYLDFINTLSSTFHESVSKIVMEIL</sequence>
<dbReference type="OrthoDB" id="1668230at2759"/>
<feature type="domain" description="BROMI C-terminal Rab TBC-like" evidence="2">
    <location>
        <begin position="948"/>
        <end position="1173"/>
    </location>
</feature>
<dbReference type="InterPro" id="IPR055392">
    <property type="entry name" value="BROMI_C"/>
</dbReference>
<reference evidence="3" key="1">
    <citation type="submission" date="2020-08" db="EMBL/GenBank/DDBJ databases">
        <title>Multicomponent nature underlies the extraordinary mechanical properties of spider dragline silk.</title>
        <authorList>
            <person name="Kono N."/>
            <person name="Nakamura H."/>
            <person name="Mori M."/>
            <person name="Yoshida Y."/>
            <person name="Ohtoshi R."/>
            <person name="Malay A.D."/>
            <person name="Moran D.A.P."/>
            <person name="Tomita M."/>
            <person name="Numata K."/>
            <person name="Arakawa K."/>
        </authorList>
    </citation>
    <scope>NUCLEOTIDE SEQUENCE</scope>
</reference>
<dbReference type="InterPro" id="IPR032735">
    <property type="entry name" value="BROMI_M"/>
</dbReference>